<evidence type="ECO:0000313" key="1">
    <source>
        <dbReference type="EMBL" id="CAB5222909.1"/>
    </source>
</evidence>
<accession>A0A6J7WXW4</accession>
<name>A0A6J7WXW4_9CAUD</name>
<sequence length="138" mass="15499">MTKLAAKQFYLDQVKKDNSPHRRIANRMAGKFDISPALVKNELLKDGYITIAKTVRLGETQKLNFYFKLTGKTLQTATEQRFVSESQWEDGTPKSRGNAFDITSAKGLFSKAEIANATNKGKPNNYNTTVQMIAYSRA</sequence>
<protein>
    <submittedName>
        <fullName evidence="1">Uncharacterized protein</fullName>
    </submittedName>
</protein>
<reference evidence="1" key="1">
    <citation type="submission" date="2020-05" db="EMBL/GenBank/DDBJ databases">
        <authorList>
            <person name="Chiriac C."/>
            <person name="Salcher M."/>
            <person name="Ghai R."/>
            <person name="Kavagutti S V."/>
        </authorList>
    </citation>
    <scope>NUCLEOTIDE SEQUENCE</scope>
</reference>
<gene>
    <name evidence="1" type="ORF">UFOVP378_37</name>
</gene>
<organism evidence="1">
    <name type="scientific">uncultured Caudovirales phage</name>
    <dbReference type="NCBI Taxonomy" id="2100421"/>
    <lineage>
        <taxon>Viruses</taxon>
        <taxon>Duplodnaviria</taxon>
        <taxon>Heunggongvirae</taxon>
        <taxon>Uroviricota</taxon>
        <taxon>Caudoviricetes</taxon>
        <taxon>Peduoviridae</taxon>
        <taxon>Maltschvirus</taxon>
        <taxon>Maltschvirus maltsch</taxon>
    </lineage>
</organism>
<dbReference type="EMBL" id="LR798306">
    <property type="protein sequence ID" value="CAB5222909.1"/>
    <property type="molecule type" value="Genomic_DNA"/>
</dbReference>
<proteinExistence type="predicted"/>